<accession>A0A9Q4JK13</accession>
<gene>
    <name evidence="4" type="ORF">O1433_21090</name>
</gene>
<organism evidence="4 5">
    <name type="scientific">Bacteroides fragilis</name>
    <dbReference type="NCBI Taxonomy" id="817"/>
    <lineage>
        <taxon>Bacteria</taxon>
        <taxon>Pseudomonadati</taxon>
        <taxon>Bacteroidota</taxon>
        <taxon>Bacteroidia</taxon>
        <taxon>Bacteroidales</taxon>
        <taxon>Bacteroidaceae</taxon>
        <taxon>Bacteroides</taxon>
    </lineage>
</organism>
<keyword evidence="2" id="KW-0808">Transferase</keyword>
<sequence length="340" mass="39906">MTPKVSVIVPVYNVERYLDRCIQSLLNQTLKEIEIILVDDESPDKCPQICDRYAQQDSRIKIIHKKNEGLGMARNSGIEIASGEYVTFCDSDDFVESETYACVYNCCKSQDLDMCCFQHQRITQEGIILPNKHKVTEEFFEGANVKNFLMGIIGKDATNKHSKTYGMSSCMAVFRRSIYIDSGVRYPSERLIASEDLVFLLYILPHVQKIKILPNIFYNYTINPSSISQNYSAQKHTRLINLLHEVKKYCDENFEYNDYKNHYFTQLLRIFKIILKHISLSNESFIQKMVHLSSETKHPLLQPFYQDPISQKYGWYDNLYIFAMKHHLSLFFIILYHFKR</sequence>
<dbReference type="PANTHER" id="PTHR22916:SF51">
    <property type="entry name" value="GLYCOSYLTRANSFERASE EPSH-RELATED"/>
    <property type="match status" value="1"/>
</dbReference>
<reference evidence="4" key="1">
    <citation type="submission" date="2022-12" db="EMBL/GenBank/DDBJ databases">
        <title>Development of a Multilocus Sequence Typing Scheme for Bacteroides fragilis Based on Whole Genome Sequencing Data and Clinical Application.</title>
        <authorList>
            <person name="Nielsen F.D."/>
            <person name="Justesen U.S."/>
        </authorList>
    </citation>
    <scope>NUCLEOTIDE SEQUENCE</scope>
    <source>
        <strain evidence="4">BF_AM_ODE_DK_2015_4</strain>
    </source>
</reference>
<dbReference type="InterPro" id="IPR001173">
    <property type="entry name" value="Glyco_trans_2-like"/>
</dbReference>
<dbReference type="EMBL" id="JAPTZU010000019">
    <property type="protein sequence ID" value="MCZ2689994.1"/>
    <property type="molecule type" value="Genomic_DNA"/>
</dbReference>
<comment type="caution">
    <text evidence="4">The sequence shown here is derived from an EMBL/GenBank/DDBJ whole genome shotgun (WGS) entry which is preliminary data.</text>
</comment>
<proteinExistence type="predicted"/>
<dbReference type="RefSeq" id="WP_234212404.1">
    <property type="nucleotide sequence ID" value="NZ_JAPTZU010000019.1"/>
</dbReference>
<evidence type="ECO:0000256" key="2">
    <source>
        <dbReference type="ARBA" id="ARBA00022679"/>
    </source>
</evidence>
<dbReference type="Proteomes" id="UP001079672">
    <property type="component" value="Unassembled WGS sequence"/>
</dbReference>
<name>A0A9Q4JK13_BACFG</name>
<dbReference type="AlphaFoldDB" id="A0A9Q4JK13"/>
<dbReference type="GO" id="GO:0016758">
    <property type="term" value="F:hexosyltransferase activity"/>
    <property type="evidence" value="ECO:0007669"/>
    <property type="project" value="UniProtKB-ARBA"/>
</dbReference>
<evidence type="ECO:0000256" key="1">
    <source>
        <dbReference type="ARBA" id="ARBA00022676"/>
    </source>
</evidence>
<evidence type="ECO:0000259" key="3">
    <source>
        <dbReference type="Pfam" id="PF00535"/>
    </source>
</evidence>
<feature type="domain" description="Glycosyltransferase 2-like" evidence="3">
    <location>
        <begin position="6"/>
        <end position="180"/>
    </location>
</feature>
<protein>
    <submittedName>
        <fullName evidence="4">Glycosyltransferase family 2 protein</fullName>
    </submittedName>
</protein>
<evidence type="ECO:0000313" key="4">
    <source>
        <dbReference type="EMBL" id="MCZ2689994.1"/>
    </source>
</evidence>
<dbReference type="Pfam" id="PF00535">
    <property type="entry name" value="Glycos_transf_2"/>
    <property type="match status" value="1"/>
</dbReference>
<evidence type="ECO:0000313" key="5">
    <source>
        <dbReference type="Proteomes" id="UP001079672"/>
    </source>
</evidence>
<dbReference type="CDD" id="cd00761">
    <property type="entry name" value="Glyco_tranf_GTA_type"/>
    <property type="match status" value="1"/>
</dbReference>
<dbReference type="Gene3D" id="3.90.550.10">
    <property type="entry name" value="Spore Coat Polysaccharide Biosynthesis Protein SpsA, Chain A"/>
    <property type="match status" value="1"/>
</dbReference>
<dbReference type="PANTHER" id="PTHR22916">
    <property type="entry name" value="GLYCOSYLTRANSFERASE"/>
    <property type="match status" value="1"/>
</dbReference>
<keyword evidence="1" id="KW-0328">Glycosyltransferase</keyword>
<dbReference type="InterPro" id="IPR029044">
    <property type="entry name" value="Nucleotide-diphossugar_trans"/>
</dbReference>
<dbReference type="SUPFAM" id="SSF53448">
    <property type="entry name" value="Nucleotide-diphospho-sugar transferases"/>
    <property type="match status" value="1"/>
</dbReference>